<comment type="caution">
    <text evidence="1">The sequence shown here is derived from an EMBL/GenBank/DDBJ whole genome shotgun (WGS) entry which is preliminary data.</text>
</comment>
<keyword evidence="2" id="KW-1185">Reference proteome</keyword>
<reference evidence="1" key="1">
    <citation type="submission" date="2022-04" db="EMBL/GenBank/DDBJ databases">
        <title>Chromosome-scale genome assembly of Holotrichia oblita Faldermann.</title>
        <authorList>
            <person name="Rongchong L."/>
        </authorList>
    </citation>
    <scope>NUCLEOTIDE SEQUENCE</scope>
    <source>
        <strain evidence="1">81SQS9</strain>
    </source>
</reference>
<gene>
    <name evidence="1" type="ORF">MML48_10g00007982</name>
</gene>
<evidence type="ECO:0000313" key="1">
    <source>
        <dbReference type="EMBL" id="KAI4454256.1"/>
    </source>
</evidence>
<organism evidence="1 2">
    <name type="scientific">Holotrichia oblita</name>
    <name type="common">Chafer beetle</name>
    <dbReference type="NCBI Taxonomy" id="644536"/>
    <lineage>
        <taxon>Eukaryota</taxon>
        <taxon>Metazoa</taxon>
        <taxon>Ecdysozoa</taxon>
        <taxon>Arthropoda</taxon>
        <taxon>Hexapoda</taxon>
        <taxon>Insecta</taxon>
        <taxon>Pterygota</taxon>
        <taxon>Neoptera</taxon>
        <taxon>Endopterygota</taxon>
        <taxon>Coleoptera</taxon>
        <taxon>Polyphaga</taxon>
        <taxon>Scarabaeiformia</taxon>
        <taxon>Scarabaeidae</taxon>
        <taxon>Melolonthinae</taxon>
        <taxon>Holotrichia</taxon>
    </lineage>
</organism>
<name>A0ACB9SGG3_HOLOL</name>
<dbReference type="Proteomes" id="UP001056778">
    <property type="component" value="Chromosome 10"/>
</dbReference>
<evidence type="ECO:0000313" key="2">
    <source>
        <dbReference type="Proteomes" id="UP001056778"/>
    </source>
</evidence>
<accession>A0ACB9SGG3</accession>
<dbReference type="EMBL" id="CM043024">
    <property type="protein sequence ID" value="KAI4454256.1"/>
    <property type="molecule type" value="Genomic_DNA"/>
</dbReference>
<protein>
    <submittedName>
        <fullName evidence="1">Uncharacterized protein</fullName>
    </submittedName>
</protein>
<sequence length="167" mass="19164">MQLFRIGNQHNYFWRDYKGTVPDDAFEVEGLLVAQIPCNGLLPATLYPKSNKAVSTCFGWRRSTKTDIKVLCDSYHENFSWEYVNVNNLTTEKLSDYVVGGTEVGNTLYIGKVFHEGEWKIGKVFPASSIWKGLRVWYNKGLVAAIEDFQILKYSPHLVNQYDVRNA</sequence>
<proteinExistence type="predicted"/>